<evidence type="ECO:0000313" key="2">
    <source>
        <dbReference type="Proteomes" id="UP000185963"/>
    </source>
</evidence>
<dbReference type="Pfam" id="PF21848">
    <property type="entry name" value="DUF6907"/>
    <property type="match status" value="1"/>
</dbReference>
<sequence length="121" mass="13081">MATPEDRSEEHAPLTATCPAWCIGYDADGPGGIGDHVHEAAPALVPCIALERSTYDDGAIQHHLAAVELSLVRYQYRTGDDTWLYIGDGSHGLDISLESARRLVRALGRYIHDERRGGGVG</sequence>
<dbReference type="EMBL" id="MSKS01000017">
    <property type="protein sequence ID" value="OLO70447.1"/>
    <property type="molecule type" value="Genomic_DNA"/>
</dbReference>
<reference evidence="1 2" key="1">
    <citation type="submission" date="2016-12" db="EMBL/GenBank/DDBJ databases">
        <title>Genomic comparison of strains in the 'Actinomyces naeslundii' group.</title>
        <authorList>
            <person name="Mughal S.R."/>
            <person name="Do T."/>
            <person name="Gilbert S.C."/>
            <person name="Witherden E.A."/>
            <person name="Didelot X."/>
            <person name="Beighton D."/>
        </authorList>
    </citation>
    <scope>NUCLEOTIDE SEQUENCE [LARGE SCALE GENOMIC DNA]</scope>
    <source>
        <strain evidence="1 2">WE8B-23</strain>
    </source>
</reference>
<dbReference type="RefSeq" id="WP_075390359.1">
    <property type="nucleotide sequence ID" value="NZ_MSKS01000017.1"/>
</dbReference>
<comment type="caution">
    <text evidence="1">The sequence shown here is derived from an EMBL/GenBank/DDBJ whole genome shotgun (WGS) entry which is preliminary data.</text>
</comment>
<dbReference type="OrthoDB" id="5082479at2"/>
<proteinExistence type="predicted"/>
<dbReference type="Proteomes" id="UP000185963">
    <property type="component" value="Unassembled WGS sequence"/>
</dbReference>
<organism evidence="1 2">
    <name type="scientific">Actinomyces oris</name>
    <dbReference type="NCBI Taxonomy" id="544580"/>
    <lineage>
        <taxon>Bacteria</taxon>
        <taxon>Bacillati</taxon>
        <taxon>Actinomycetota</taxon>
        <taxon>Actinomycetes</taxon>
        <taxon>Actinomycetales</taxon>
        <taxon>Actinomycetaceae</taxon>
        <taxon>Actinomyces</taxon>
    </lineage>
</organism>
<dbReference type="AlphaFoldDB" id="A0A1Q8WQP2"/>
<gene>
    <name evidence="1" type="ORF">BKH20_06215</name>
</gene>
<evidence type="ECO:0000313" key="1">
    <source>
        <dbReference type="EMBL" id="OLO70447.1"/>
    </source>
</evidence>
<protein>
    <submittedName>
        <fullName evidence="1">Uncharacterized protein</fullName>
    </submittedName>
</protein>
<name>A0A1Q8WQP2_9ACTO</name>
<dbReference type="InterPro" id="IPR054202">
    <property type="entry name" value="DUF6907"/>
</dbReference>
<accession>A0A1Q8WQP2</accession>